<feature type="compositionally biased region" description="Basic and acidic residues" evidence="2">
    <location>
        <begin position="214"/>
        <end position="272"/>
    </location>
</feature>
<dbReference type="PANTHER" id="PTHR15327">
    <property type="entry name" value="MICROFIBRIL-ASSOCIATED PROTEIN"/>
    <property type="match status" value="1"/>
</dbReference>
<sequence length="445" mass="52822">MSSQGTSLRIPLNCAAGAVPVRNEKGEITMEKVKVTRYVAGKRPEYAKYSRDEEEDEMEVFGEQVKGVPNEDQDLEKAFEQAEKTDRRLRRLQERAKDDEEGEDVRHRLHEPEVIMTGDHELSGDEIEAETRQRLIPMEEESSDEEELDEEAIERRREILRQKARQQQQTEQDLLDIEDEAKSEAEEEEDSSEYEEYSDSEEETGPRLKPVFVRRSDRVTVQEREKMEVDEEKKEEQKKKVMEERKKTSRKLVEELMRKERQEEQGVEKEEQVVISDTENDEEAYEAWKLRELKRIKRDRDERDQIEKERLETERIRGMSEEQRRLEFKTNPKQVTNKSVKGKYKFLQKYYHRGAFFLDEENTVYKRDFATPTLEDHFDKTILPKVMQVKNFGRSGRTKYTHLADQDTTQFESAWAQDNPLAVKFHSLHAGGSKQSFDRPSKKRK</sequence>
<dbReference type="Proteomes" id="UP000515163">
    <property type="component" value="Unplaced"/>
</dbReference>
<feature type="domain" description="Micro-fibrillar-associated protein 1 C-terminal" evidence="3">
    <location>
        <begin position="200"/>
        <end position="408"/>
    </location>
</feature>
<evidence type="ECO:0000256" key="1">
    <source>
        <dbReference type="ARBA" id="ARBA00008155"/>
    </source>
</evidence>
<comment type="similarity">
    <text evidence="1">Belongs to the MFAP1 family.</text>
</comment>
<dbReference type="InterPro" id="IPR009730">
    <property type="entry name" value="MFAP1_C"/>
</dbReference>
<evidence type="ECO:0000313" key="5">
    <source>
        <dbReference type="RefSeq" id="XP_031561398.1"/>
    </source>
</evidence>
<dbReference type="RefSeq" id="XP_031561398.1">
    <property type="nucleotide sequence ID" value="XM_031705538.1"/>
</dbReference>
<dbReference type="Pfam" id="PF06991">
    <property type="entry name" value="MFAP1"/>
    <property type="match status" value="1"/>
</dbReference>
<feature type="compositionally biased region" description="Acidic residues" evidence="2">
    <location>
        <begin position="138"/>
        <end position="152"/>
    </location>
</feature>
<feature type="region of interest" description="Disordered" evidence="2">
    <location>
        <begin position="82"/>
        <end position="278"/>
    </location>
</feature>
<dbReference type="InParanoid" id="A0A6P8I0Z0"/>
<organism evidence="4 5">
    <name type="scientific">Actinia tenebrosa</name>
    <name type="common">Australian red waratah sea anemone</name>
    <dbReference type="NCBI Taxonomy" id="6105"/>
    <lineage>
        <taxon>Eukaryota</taxon>
        <taxon>Metazoa</taxon>
        <taxon>Cnidaria</taxon>
        <taxon>Anthozoa</taxon>
        <taxon>Hexacorallia</taxon>
        <taxon>Actiniaria</taxon>
        <taxon>Actiniidae</taxon>
        <taxon>Actinia</taxon>
    </lineage>
</organism>
<name>A0A6P8I0Z0_ACTTE</name>
<keyword evidence="4" id="KW-1185">Reference proteome</keyword>
<evidence type="ECO:0000313" key="4">
    <source>
        <dbReference type="Proteomes" id="UP000515163"/>
    </source>
</evidence>
<dbReference type="AlphaFoldDB" id="A0A6P8I0Z0"/>
<proteinExistence type="inferred from homology"/>
<evidence type="ECO:0000256" key="2">
    <source>
        <dbReference type="SAM" id="MobiDB-lite"/>
    </source>
</evidence>
<dbReference type="GeneID" id="116297320"/>
<accession>A0A6P8I0Z0</accession>
<protein>
    <submittedName>
        <fullName evidence="5">Microfibrillar-associated protein 1-like</fullName>
    </submittedName>
</protein>
<dbReference type="KEGG" id="aten:116297320"/>
<reference evidence="5" key="1">
    <citation type="submission" date="2025-08" db="UniProtKB">
        <authorList>
            <consortium name="RefSeq"/>
        </authorList>
    </citation>
    <scope>IDENTIFICATION</scope>
    <source>
        <tissue evidence="5">Tentacle</tissue>
    </source>
</reference>
<evidence type="ECO:0000259" key="3">
    <source>
        <dbReference type="Pfam" id="PF06991"/>
    </source>
</evidence>
<gene>
    <name evidence="5" type="primary">LOC116297320</name>
</gene>
<dbReference type="InterPro" id="IPR033194">
    <property type="entry name" value="MFAP1"/>
</dbReference>
<dbReference type="OrthoDB" id="1111734at2759"/>
<dbReference type="FunCoup" id="A0A6P8I0Z0">
    <property type="interactions" value="1673"/>
</dbReference>
<feature type="compositionally biased region" description="Basic and acidic residues" evidence="2">
    <location>
        <begin position="82"/>
        <end position="133"/>
    </location>
</feature>
<feature type="compositionally biased region" description="Acidic residues" evidence="2">
    <location>
        <begin position="173"/>
        <end position="203"/>
    </location>
</feature>